<proteinExistence type="predicted"/>
<protein>
    <recommendedName>
        <fullName evidence="4">DUF5666 domain-containing protein</fullName>
    </recommendedName>
</protein>
<organism evidence="2 3">
    <name type="scientific">Winogradskya humida</name>
    <dbReference type="NCBI Taxonomy" id="113566"/>
    <lineage>
        <taxon>Bacteria</taxon>
        <taxon>Bacillati</taxon>
        <taxon>Actinomycetota</taxon>
        <taxon>Actinomycetes</taxon>
        <taxon>Micromonosporales</taxon>
        <taxon>Micromonosporaceae</taxon>
        <taxon>Winogradskya</taxon>
    </lineage>
</organism>
<feature type="compositionally biased region" description="Low complexity" evidence="1">
    <location>
        <begin position="130"/>
        <end position="204"/>
    </location>
</feature>
<evidence type="ECO:0008006" key="4">
    <source>
        <dbReference type="Google" id="ProtNLM"/>
    </source>
</evidence>
<evidence type="ECO:0000256" key="1">
    <source>
        <dbReference type="SAM" id="MobiDB-lite"/>
    </source>
</evidence>
<evidence type="ECO:0000313" key="3">
    <source>
        <dbReference type="Proteomes" id="UP000603200"/>
    </source>
</evidence>
<reference evidence="2 3" key="1">
    <citation type="submission" date="2021-01" db="EMBL/GenBank/DDBJ databases">
        <title>Whole genome shotgun sequence of Actinoplanes humidus NBRC 14915.</title>
        <authorList>
            <person name="Komaki H."/>
            <person name="Tamura T."/>
        </authorList>
    </citation>
    <scope>NUCLEOTIDE SEQUENCE [LARGE SCALE GENOMIC DNA]</scope>
    <source>
        <strain evidence="2 3">NBRC 14915</strain>
    </source>
</reference>
<keyword evidence="3" id="KW-1185">Reference proteome</keyword>
<name>A0ABQ3ZMV0_9ACTN</name>
<feature type="region of interest" description="Disordered" evidence="1">
    <location>
        <begin position="123"/>
        <end position="204"/>
    </location>
</feature>
<gene>
    <name evidence="2" type="ORF">Ahu01nite_030130</name>
</gene>
<dbReference type="Proteomes" id="UP000603200">
    <property type="component" value="Unassembled WGS sequence"/>
</dbReference>
<accession>A0ABQ3ZMV0</accession>
<sequence>MTIGSGATVTVDGKAATLADVPVGARVRFGSGSSDSETKTITTVTAVTSWDFRLGGTISAIDAATGTLTVTRPARGRSDDTSTSSTDSGTAVVVGSEATVTVDGKAATFADLTTGLFVQVSGTQNASGQTVTRVTASTTAPARPTAGTKPTSSTTPSTTTPSTTTPSTTTPSTSTSTTAAKTTAGQAKKTATKVVQAARKAAKQ</sequence>
<evidence type="ECO:0000313" key="2">
    <source>
        <dbReference type="EMBL" id="GIE19911.1"/>
    </source>
</evidence>
<comment type="caution">
    <text evidence="2">The sequence shown here is derived from an EMBL/GenBank/DDBJ whole genome shotgun (WGS) entry which is preliminary data.</text>
</comment>
<dbReference type="EMBL" id="BOMN01000034">
    <property type="protein sequence ID" value="GIE19911.1"/>
    <property type="molecule type" value="Genomic_DNA"/>
</dbReference>